<dbReference type="PANTHER" id="PTHR43170:SF5">
    <property type="entry name" value="GMP REDUCTASE"/>
    <property type="match status" value="1"/>
</dbReference>
<dbReference type="PIRSF" id="PIRSF036500">
    <property type="entry name" value="GMP_red_Firmic"/>
    <property type="match status" value="1"/>
</dbReference>
<feature type="binding site" evidence="5">
    <location>
        <begin position="202"/>
        <end position="225"/>
    </location>
    <ligand>
        <name>NADP(+)</name>
        <dbReference type="ChEBI" id="CHEBI:58349"/>
    </ligand>
</feature>
<comment type="function">
    <text evidence="3 5">Catalyzes the irreversible NADPH-dependent deamination of GMP to IMP. It functions in the conversion of nucleobase, nucleoside and nucleotide derivatives of G to A nucleotides, and in maintaining the intracellular balance of A and G nucleotides.</text>
</comment>
<dbReference type="SMART" id="SM01240">
    <property type="entry name" value="IMPDH"/>
    <property type="match status" value="1"/>
</dbReference>
<proteinExistence type="inferred from homology"/>
<protein>
    <recommendedName>
        <fullName evidence="5">GMP reductase</fullName>
        <ecNumber evidence="5">1.7.1.7</ecNumber>
    </recommendedName>
    <alternativeName>
        <fullName evidence="5">Guanosine 5'-monophosphate oxidoreductase</fullName>
        <shortName evidence="5">Guanosine monophosphate reductase</shortName>
    </alternativeName>
</protein>
<dbReference type="SUPFAM" id="SSF51412">
    <property type="entry name" value="Inosine monophosphate dehydrogenase (IMPDH)"/>
    <property type="match status" value="1"/>
</dbReference>
<keyword evidence="1 5" id="KW-0521">NADP</keyword>
<dbReference type="PROSITE" id="PS00487">
    <property type="entry name" value="IMP_DH_GMP_RED"/>
    <property type="match status" value="1"/>
</dbReference>
<dbReference type="AlphaFoldDB" id="A0A3E1RBW1"/>
<comment type="catalytic activity">
    <reaction evidence="4 5">
        <text>IMP + NH4(+) + NADP(+) = GMP + NADPH + 2 H(+)</text>
        <dbReference type="Rhea" id="RHEA:17185"/>
        <dbReference type="ChEBI" id="CHEBI:15378"/>
        <dbReference type="ChEBI" id="CHEBI:28938"/>
        <dbReference type="ChEBI" id="CHEBI:57783"/>
        <dbReference type="ChEBI" id="CHEBI:58053"/>
        <dbReference type="ChEBI" id="CHEBI:58115"/>
        <dbReference type="ChEBI" id="CHEBI:58349"/>
        <dbReference type="EC" id="1.7.1.7"/>
    </reaction>
</comment>
<dbReference type="InterPro" id="IPR013785">
    <property type="entry name" value="Aldolase_TIM"/>
</dbReference>
<reference evidence="7 8" key="1">
    <citation type="submission" date="2018-05" db="EMBL/GenBank/DDBJ databases">
        <title>Rhodoferax soyangensis sp.nov., isolated from an oligotrophic freshwater lake.</title>
        <authorList>
            <person name="Park M."/>
        </authorList>
    </citation>
    <scope>NUCLEOTIDE SEQUENCE [LARGE SCALE GENOMIC DNA]</scope>
    <source>
        <strain evidence="7 8">IMCC26218</strain>
    </source>
</reference>
<dbReference type="GO" id="GO:0003920">
    <property type="term" value="F:GMP reductase activity"/>
    <property type="evidence" value="ECO:0007669"/>
    <property type="project" value="UniProtKB-UniRule"/>
</dbReference>
<accession>A0A3E1RBW1</accession>
<sequence>MEIFDYDNILLLPRKCRVESRSECDAGVELGGRTFRLPVVPANMKTVVDETICIWLAQNGYFYVMHRFDLDNVQFTADMHAKGLYASISLGVKKPDYDTVDQLLAKGLIPEYITIDIAHGHADSVKNMIEYLKAKMPASFIIAGNVGTPEAVIDLENWGADATKVGIGPGKVCITKLKTGFGTGGWQLSALKWCARVATKPIIADGGIRDHGDIAKSVRFGASMVMIGSLFAGHEESPGQTVEVDGRLYKEYYGSASDFNKGEYKHVEGKRILEPIKGKLADTLIEMEQDVQSSISYSGGKKLMDIRKVNYVTLGGTNAAEHLLM</sequence>
<dbReference type="CDD" id="cd00381">
    <property type="entry name" value="IMPDH"/>
    <property type="match status" value="1"/>
</dbReference>
<evidence type="ECO:0000259" key="6">
    <source>
        <dbReference type="Pfam" id="PF00478"/>
    </source>
</evidence>
<evidence type="ECO:0000256" key="4">
    <source>
        <dbReference type="ARBA" id="ARBA00048616"/>
    </source>
</evidence>
<dbReference type="PANTHER" id="PTHR43170">
    <property type="entry name" value="GMP REDUCTASE"/>
    <property type="match status" value="1"/>
</dbReference>
<evidence type="ECO:0000313" key="7">
    <source>
        <dbReference type="EMBL" id="RFO96848.1"/>
    </source>
</evidence>
<dbReference type="Proteomes" id="UP000260665">
    <property type="component" value="Unassembled WGS sequence"/>
</dbReference>
<evidence type="ECO:0000256" key="2">
    <source>
        <dbReference type="ARBA" id="ARBA00023002"/>
    </source>
</evidence>
<comment type="similarity">
    <text evidence="5">Belongs to the IMPDH/GMPR family. GuaC type 2 subfamily.</text>
</comment>
<dbReference type="NCBIfam" id="TIGR01306">
    <property type="entry name" value="GMP_reduct_2"/>
    <property type="match status" value="1"/>
</dbReference>
<dbReference type="InterPro" id="IPR005994">
    <property type="entry name" value="GuaC_type_2"/>
</dbReference>
<keyword evidence="2 5" id="KW-0560">Oxidoreductase</keyword>
<dbReference type="InterPro" id="IPR015875">
    <property type="entry name" value="IMP_DH/GMP_Rdtase_CS"/>
</dbReference>
<evidence type="ECO:0000313" key="8">
    <source>
        <dbReference type="Proteomes" id="UP000260665"/>
    </source>
</evidence>
<feature type="active site" description="Thioimidate intermediate" evidence="5">
    <location>
        <position position="173"/>
    </location>
</feature>
<dbReference type="GO" id="GO:0006163">
    <property type="term" value="P:purine nucleotide metabolic process"/>
    <property type="evidence" value="ECO:0007669"/>
    <property type="project" value="UniProtKB-UniRule"/>
</dbReference>
<dbReference type="RefSeq" id="WP_117176725.1">
    <property type="nucleotide sequence ID" value="NZ_QFZK01000005.1"/>
</dbReference>
<gene>
    <name evidence="5" type="primary">guaC</name>
    <name evidence="7" type="ORF">DIC66_10080</name>
</gene>
<feature type="domain" description="IMP dehydrogenase/GMP reductase" evidence="6">
    <location>
        <begin position="5"/>
        <end position="311"/>
    </location>
</feature>
<name>A0A3E1RBW1_9BURK</name>
<comment type="caution">
    <text evidence="7">The sequence shown here is derived from an EMBL/GenBank/DDBJ whole genome shotgun (WGS) entry which is preliminary data.</text>
</comment>
<evidence type="ECO:0000256" key="3">
    <source>
        <dbReference type="ARBA" id="ARBA00037691"/>
    </source>
</evidence>
<keyword evidence="8" id="KW-1185">Reference proteome</keyword>
<dbReference type="NCBIfam" id="NF003966">
    <property type="entry name" value="PRK05458.1"/>
    <property type="match status" value="1"/>
</dbReference>
<dbReference type="EMBL" id="QFZK01000005">
    <property type="protein sequence ID" value="RFO96848.1"/>
    <property type="molecule type" value="Genomic_DNA"/>
</dbReference>
<organism evidence="7 8">
    <name type="scientific">Rhodoferax lacus</name>
    <dbReference type="NCBI Taxonomy" id="2184758"/>
    <lineage>
        <taxon>Bacteria</taxon>
        <taxon>Pseudomonadati</taxon>
        <taxon>Pseudomonadota</taxon>
        <taxon>Betaproteobacteria</taxon>
        <taxon>Burkholderiales</taxon>
        <taxon>Comamonadaceae</taxon>
        <taxon>Rhodoferax</taxon>
    </lineage>
</organism>
<dbReference type="InterPro" id="IPR050139">
    <property type="entry name" value="GMP_reductase"/>
</dbReference>
<evidence type="ECO:0000256" key="1">
    <source>
        <dbReference type="ARBA" id="ARBA00022857"/>
    </source>
</evidence>
<dbReference type="GO" id="GO:0005829">
    <property type="term" value="C:cytosol"/>
    <property type="evidence" value="ECO:0007669"/>
    <property type="project" value="TreeGrafter"/>
</dbReference>
<dbReference type="OrthoDB" id="9805398at2"/>
<evidence type="ECO:0000256" key="5">
    <source>
        <dbReference type="HAMAP-Rule" id="MF_01511"/>
    </source>
</evidence>
<dbReference type="EC" id="1.7.1.7" evidence="5"/>
<dbReference type="InterPro" id="IPR001093">
    <property type="entry name" value="IMP_DH_GMPRt"/>
</dbReference>
<dbReference type="HAMAP" id="MF_01511">
    <property type="entry name" value="GMP_reduct_type2"/>
    <property type="match status" value="1"/>
</dbReference>
<dbReference type="Gene3D" id="3.20.20.70">
    <property type="entry name" value="Aldolase class I"/>
    <property type="match status" value="1"/>
</dbReference>
<dbReference type="Pfam" id="PF00478">
    <property type="entry name" value="IMPDH"/>
    <property type="match status" value="1"/>
</dbReference>
<dbReference type="GO" id="GO:1902560">
    <property type="term" value="C:GMP reductase complex"/>
    <property type="evidence" value="ECO:0007669"/>
    <property type="project" value="InterPro"/>
</dbReference>